<protein>
    <submittedName>
        <fullName evidence="2">Putative secreted protein</fullName>
    </submittedName>
</protein>
<evidence type="ECO:0000256" key="1">
    <source>
        <dbReference type="SAM" id="SignalP"/>
    </source>
</evidence>
<accession>A0A6M2DE18</accession>
<evidence type="ECO:0000313" key="2">
    <source>
        <dbReference type="EMBL" id="NOV43391.1"/>
    </source>
</evidence>
<keyword evidence="1" id="KW-0732">Signal</keyword>
<organism evidence="2">
    <name type="scientific">Rhipicephalus microplus</name>
    <name type="common">Cattle tick</name>
    <name type="synonym">Boophilus microplus</name>
    <dbReference type="NCBI Taxonomy" id="6941"/>
    <lineage>
        <taxon>Eukaryota</taxon>
        <taxon>Metazoa</taxon>
        <taxon>Ecdysozoa</taxon>
        <taxon>Arthropoda</taxon>
        <taxon>Chelicerata</taxon>
        <taxon>Arachnida</taxon>
        <taxon>Acari</taxon>
        <taxon>Parasitiformes</taxon>
        <taxon>Ixodida</taxon>
        <taxon>Ixodoidea</taxon>
        <taxon>Ixodidae</taxon>
        <taxon>Rhipicephalinae</taxon>
        <taxon>Rhipicephalus</taxon>
        <taxon>Boophilus</taxon>
    </lineage>
</organism>
<dbReference type="EMBL" id="GHWJ01010654">
    <property type="protein sequence ID" value="NOV43391.1"/>
    <property type="molecule type" value="Transcribed_RNA"/>
</dbReference>
<feature type="signal peptide" evidence="1">
    <location>
        <begin position="1"/>
        <end position="22"/>
    </location>
</feature>
<dbReference type="AlphaFoldDB" id="A0A6M2DE18"/>
<reference evidence="2" key="1">
    <citation type="submission" date="2019-09" db="EMBL/GenBank/DDBJ databases">
        <title>Organ-specific transcriptomic study of the physiology of the cattle tick, Rhipicephalus microplus.</title>
        <authorList>
            <person name="Tirloni L."/>
            <person name="Braz G."/>
            <person name="Gandara A.C.P."/>
            <person name="Sabadin G.A."/>
            <person name="da Silva R.M."/>
            <person name="Guizzo M.G."/>
            <person name="Machado J.A."/>
            <person name="Costa E.P."/>
            <person name="Gomes H.F."/>
            <person name="Moraes J."/>
            <person name="Mota M.B.S."/>
            <person name="Mesquita R.D."/>
            <person name="Alvarenga P.H."/>
            <person name="Alves F."/>
            <person name="Seixas A."/>
            <person name="da Fonseca R.N."/>
            <person name="Fogaca A."/>
            <person name="Logullo C."/>
            <person name="Tanaka A."/>
            <person name="Daffre S."/>
            <person name="Termignoni C."/>
            <person name="Vaz I.S.Jr."/>
            <person name="Oliveira P.L."/>
            <person name="Ribeiro J.M."/>
        </authorList>
    </citation>
    <scope>NUCLEOTIDE SEQUENCE</scope>
    <source>
        <strain evidence="2">Porto Alegre</strain>
    </source>
</reference>
<name>A0A6M2DE18_RHIMP</name>
<sequence length="76" mass="8827">MFCFFFFFFCALIFLLAILTIAVPSVQVYSIHSQEGYEAANEDQMLCLNSIRTFFSWHMNFLESTFTLDPGLGWAH</sequence>
<feature type="chain" id="PRO_5026794066" evidence="1">
    <location>
        <begin position="23"/>
        <end position="76"/>
    </location>
</feature>
<proteinExistence type="predicted"/>